<name>A0A4R4WLJ2_9ACTN</name>
<organism evidence="2 3">
    <name type="scientific">Nonomuraea diastatica</name>
    <dbReference type="NCBI Taxonomy" id="1848329"/>
    <lineage>
        <taxon>Bacteria</taxon>
        <taxon>Bacillati</taxon>
        <taxon>Actinomycetota</taxon>
        <taxon>Actinomycetes</taxon>
        <taxon>Streptosporangiales</taxon>
        <taxon>Streptosporangiaceae</taxon>
        <taxon>Nonomuraea</taxon>
    </lineage>
</organism>
<dbReference type="EMBL" id="SMKP01000103">
    <property type="protein sequence ID" value="TDD16555.1"/>
    <property type="molecule type" value="Genomic_DNA"/>
</dbReference>
<dbReference type="OrthoDB" id="4328825at2"/>
<dbReference type="PRINTS" id="PR00368">
    <property type="entry name" value="FADPNR"/>
</dbReference>
<dbReference type="PANTHER" id="PTHR43539:SF78">
    <property type="entry name" value="FLAVIN-CONTAINING MONOOXYGENASE"/>
    <property type="match status" value="1"/>
</dbReference>
<evidence type="ECO:0000313" key="2">
    <source>
        <dbReference type="EMBL" id="TDD16555.1"/>
    </source>
</evidence>
<dbReference type="InterPro" id="IPR036188">
    <property type="entry name" value="FAD/NAD-bd_sf"/>
</dbReference>
<dbReference type="GO" id="GO:0050660">
    <property type="term" value="F:flavin adenine dinucleotide binding"/>
    <property type="evidence" value="ECO:0007669"/>
    <property type="project" value="TreeGrafter"/>
</dbReference>
<keyword evidence="3" id="KW-1185">Reference proteome</keyword>
<evidence type="ECO:0000313" key="3">
    <source>
        <dbReference type="Proteomes" id="UP000294543"/>
    </source>
</evidence>
<dbReference type="Proteomes" id="UP000294543">
    <property type="component" value="Unassembled WGS sequence"/>
</dbReference>
<reference evidence="2 3" key="1">
    <citation type="submission" date="2019-03" db="EMBL/GenBank/DDBJ databases">
        <title>Draft genome sequences of novel Actinobacteria.</title>
        <authorList>
            <person name="Sahin N."/>
            <person name="Ay H."/>
            <person name="Saygin H."/>
        </authorList>
    </citation>
    <scope>NUCLEOTIDE SEQUENCE [LARGE SCALE GENOMIC DNA]</scope>
    <source>
        <strain evidence="2 3">KC712</strain>
    </source>
</reference>
<dbReference type="Pfam" id="PF13738">
    <property type="entry name" value="Pyr_redox_3"/>
    <property type="match status" value="1"/>
</dbReference>
<keyword evidence="1" id="KW-0560">Oxidoreductase</keyword>
<dbReference type="SUPFAM" id="SSF51905">
    <property type="entry name" value="FAD/NAD(P)-binding domain"/>
    <property type="match status" value="2"/>
</dbReference>
<dbReference type="PANTHER" id="PTHR43539">
    <property type="entry name" value="FLAVIN-BINDING MONOOXYGENASE-LIKE PROTEIN (AFU_ORTHOLOGUE AFUA_4G09220)"/>
    <property type="match status" value="1"/>
</dbReference>
<comment type="caution">
    <text evidence="2">The sequence shown here is derived from an EMBL/GenBank/DDBJ whole genome shotgun (WGS) entry which is preliminary data.</text>
</comment>
<dbReference type="InterPro" id="IPR050982">
    <property type="entry name" value="Auxin_biosynth/cation_transpt"/>
</dbReference>
<evidence type="ECO:0000256" key="1">
    <source>
        <dbReference type="ARBA" id="ARBA00023002"/>
    </source>
</evidence>
<proteinExistence type="predicted"/>
<accession>A0A4R4WLJ2</accession>
<gene>
    <name evidence="2" type="ORF">E1294_30820</name>
</gene>
<dbReference type="PRINTS" id="PR00469">
    <property type="entry name" value="PNDRDTASEII"/>
</dbReference>
<dbReference type="AlphaFoldDB" id="A0A4R4WLJ2"/>
<sequence>MTRSPDPVVIVGAGQSGLAAARAVRDAGLTPLILEAGGQPAGSWPGYYNSLTLFSPARFSAMPGLDFPGDPDHYPRREEVTDYLHRYAASLDVEIRTSTPVQAVERDGRAFVVRTTDGQEVRAGGVVAASGSFSRPVRPAWPGQESFTGQVLHVADYRDPKDLAGLRVVVVGGGNSAVQVAYELSEVAQVSIASRRPLAFLPQRREGHDVHHWLTSSGFDDLPPEWLIHSVQQTLVMDTGDYRAALESGRLQRREMFTGFDGDTVVWPGDEREPVDVVLLATGYLPSLDYLRPLGVLTPEGLPLHQGGASTVLPGLVYLGLEFQRSFASNTLRGVSRDAAYVVGPLAAHVRDASAQVGL</sequence>
<dbReference type="RefSeq" id="WP_132514222.1">
    <property type="nucleotide sequence ID" value="NZ_SMKP01000103.1"/>
</dbReference>
<dbReference type="Gene3D" id="3.50.50.60">
    <property type="entry name" value="FAD/NAD(P)-binding domain"/>
    <property type="match status" value="1"/>
</dbReference>
<dbReference type="GO" id="GO:0004497">
    <property type="term" value="F:monooxygenase activity"/>
    <property type="evidence" value="ECO:0007669"/>
    <property type="project" value="TreeGrafter"/>
</dbReference>
<protein>
    <submittedName>
        <fullName evidence="2">NAD(P)/FAD-dependent oxidoreductase</fullName>
    </submittedName>
</protein>